<feature type="compositionally biased region" description="Polar residues" evidence="1">
    <location>
        <begin position="444"/>
        <end position="458"/>
    </location>
</feature>
<evidence type="ECO:0000313" key="3">
    <source>
        <dbReference type="Proteomes" id="UP000091956"/>
    </source>
</evidence>
<sequence>METIHRAASAASEALFGEHGEHGQTTHGKTGTTTHTNVAGEYTHEPLSGRTGDTKAGEPYDAGNLDERSQQRIAASRGEPTNTTGTAREYTSTSGTSGGYAPATSTTGTAGGYAPTTSTTGTAGGYAPTTSTTGTAGGYAPTTSTSGTAGEYAPTTSTTKSSTGEGGLRRSSDISPRSGPAAGTIPIPSNIDRQAGGGSYSSARETAARAMGSAETPGSGAGAYFGAGAGSGAAAGGAGLWSAGQRREEAGARDENGYKPGEEGYTGKGTEQAGKGGQQARFAGEGGEADAADVTPSRAHAEGKKVRDVGESSTTGPTGAGAGAGPTGAARGPGAGPIGAAGAVGAGASGAGASTGGAAAGSAPVGRRQSLTAHLPGEPGGEGLRRTSNAGQGTGEQWVKSTGFKAEGGDFDASAPGAGREADRLLMEKGIKRSGADEKKVTGQMDTTAPNGGHNNASDNLGLKDKLKNKLHKGPL</sequence>
<proteinExistence type="predicted"/>
<name>A0A1B8G8E2_9PEZI</name>
<dbReference type="STRING" id="342668.A0A1B8G8E2"/>
<feature type="compositionally biased region" description="Basic and acidic residues" evidence="1">
    <location>
        <begin position="299"/>
        <end position="310"/>
    </location>
</feature>
<organism evidence="2 3">
    <name type="scientific">Pseudogymnoascus verrucosus</name>
    <dbReference type="NCBI Taxonomy" id="342668"/>
    <lineage>
        <taxon>Eukaryota</taxon>
        <taxon>Fungi</taxon>
        <taxon>Dikarya</taxon>
        <taxon>Ascomycota</taxon>
        <taxon>Pezizomycotina</taxon>
        <taxon>Leotiomycetes</taxon>
        <taxon>Thelebolales</taxon>
        <taxon>Thelebolaceae</taxon>
        <taxon>Pseudogymnoascus</taxon>
    </lineage>
</organism>
<accession>A0A1B8G8E2</accession>
<evidence type="ECO:0000313" key="2">
    <source>
        <dbReference type="EMBL" id="OBT92081.2"/>
    </source>
</evidence>
<feature type="compositionally biased region" description="Gly residues" evidence="1">
    <location>
        <begin position="219"/>
        <end position="239"/>
    </location>
</feature>
<dbReference type="Proteomes" id="UP000091956">
    <property type="component" value="Unassembled WGS sequence"/>
</dbReference>
<feature type="compositionally biased region" description="Polar residues" evidence="1">
    <location>
        <begin position="79"/>
        <end position="90"/>
    </location>
</feature>
<gene>
    <name evidence="2" type="ORF">VE01_09741</name>
</gene>
<keyword evidence="3" id="KW-1185">Reference proteome</keyword>
<feature type="compositionally biased region" description="Low complexity" evidence="1">
    <location>
        <begin position="25"/>
        <end position="36"/>
    </location>
</feature>
<feature type="compositionally biased region" description="Basic and acidic residues" evidence="1">
    <location>
        <begin position="245"/>
        <end position="262"/>
    </location>
</feature>
<reference evidence="3" key="2">
    <citation type="journal article" date="2018" name="Nat. Commun.">
        <title>Extreme sensitivity to ultraviolet light in the fungal pathogen causing white-nose syndrome of bats.</title>
        <authorList>
            <person name="Palmer J.M."/>
            <person name="Drees K.P."/>
            <person name="Foster J.T."/>
            <person name="Lindner D.L."/>
        </authorList>
    </citation>
    <scope>NUCLEOTIDE SEQUENCE [LARGE SCALE GENOMIC DNA]</scope>
    <source>
        <strain evidence="3">UAMH 10579</strain>
    </source>
</reference>
<dbReference type="AlphaFoldDB" id="A0A1B8G8E2"/>
<reference evidence="2 3" key="1">
    <citation type="submission" date="2016-03" db="EMBL/GenBank/DDBJ databases">
        <title>Comparative genomics of Pseudogymnoascus destructans, the fungus causing white-nose syndrome of bats.</title>
        <authorList>
            <person name="Palmer J.M."/>
            <person name="Drees K.P."/>
            <person name="Foster J.T."/>
            <person name="Lindner D.L."/>
        </authorList>
    </citation>
    <scope>NUCLEOTIDE SEQUENCE [LARGE SCALE GENOMIC DNA]</scope>
    <source>
        <strain evidence="2 3">UAMH 10579</strain>
    </source>
</reference>
<dbReference type="EMBL" id="KV460274">
    <property type="protein sequence ID" value="OBT92081.2"/>
    <property type="molecule type" value="Genomic_DNA"/>
</dbReference>
<feature type="compositionally biased region" description="Low complexity" evidence="1">
    <location>
        <begin position="91"/>
        <end position="163"/>
    </location>
</feature>
<dbReference type="GeneID" id="28843127"/>
<feature type="compositionally biased region" description="Gly residues" evidence="1">
    <location>
        <begin position="318"/>
        <end position="359"/>
    </location>
</feature>
<feature type="region of interest" description="Disordered" evidence="1">
    <location>
        <begin position="1"/>
        <end position="476"/>
    </location>
</feature>
<protein>
    <submittedName>
        <fullName evidence="2">Uncharacterized protein</fullName>
    </submittedName>
</protein>
<feature type="compositionally biased region" description="Basic and acidic residues" evidence="1">
    <location>
        <begin position="420"/>
        <end position="441"/>
    </location>
</feature>
<dbReference type="RefSeq" id="XP_059319284.1">
    <property type="nucleotide sequence ID" value="XM_059464095.1"/>
</dbReference>
<evidence type="ECO:0000256" key="1">
    <source>
        <dbReference type="SAM" id="MobiDB-lite"/>
    </source>
</evidence>